<dbReference type="PROSITE" id="PS51257">
    <property type="entry name" value="PROKAR_LIPOPROTEIN"/>
    <property type="match status" value="1"/>
</dbReference>
<evidence type="ECO:0000256" key="2">
    <source>
        <dbReference type="SAM" id="SignalP"/>
    </source>
</evidence>
<evidence type="ECO:0000313" key="4">
    <source>
        <dbReference type="Proteomes" id="UP000823927"/>
    </source>
</evidence>
<proteinExistence type="predicted"/>
<accession>A0A9D1F6S3</accession>
<dbReference type="SUPFAM" id="SSF53822">
    <property type="entry name" value="Periplasmic binding protein-like I"/>
    <property type="match status" value="1"/>
</dbReference>
<dbReference type="Gene3D" id="3.40.50.2300">
    <property type="match status" value="2"/>
</dbReference>
<comment type="caution">
    <text evidence="3">The sequence shown here is derived from an EMBL/GenBank/DDBJ whole genome shotgun (WGS) entry which is preliminary data.</text>
</comment>
<feature type="chain" id="PRO_5039535308" evidence="2">
    <location>
        <begin position="22"/>
        <end position="415"/>
    </location>
</feature>
<feature type="signal peptide" evidence="2">
    <location>
        <begin position="1"/>
        <end position="21"/>
    </location>
</feature>
<dbReference type="EMBL" id="DVIT01000062">
    <property type="protein sequence ID" value="HIS48708.1"/>
    <property type="molecule type" value="Genomic_DNA"/>
</dbReference>
<dbReference type="Proteomes" id="UP000823927">
    <property type="component" value="Unassembled WGS sequence"/>
</dbReference>
<dbReference type="InterPro" id="IPR028082">
    <property type="entry name" value="Peripla_BP_I"/>
</dbReference>
<reference evidence="3" key="2">
    <citation type="journal article" date="2021" name="PeerJ">
        <title>Extensive microbial diversity within the chicken gut microbiome revealed by metagenomics and culture.</title>
        <authorList>
            <person name="Gilroy R."/>
            <person name="Ravi A."/>
            <person name="Getino M."/>
            <person name="Pursley I."/>
            <person name="Horton D.L."/>
            <person name="Alikhan N.F."/>
            <person name="Baker D."/>
            <person name="Gharbi K."/>
            <person name="Hall N."/>
            <person name="Watson M."/>
            <person name="Adriaenssens E.M."/>
            <person name="Foster-Nyarko E."/>
            <person name="Jarju S."/>
            <person name="Secka A."/>
            <person name="Antonio M."/>
            <person name="Oren A."/>
            <person name="Chaudhuri R.R."/>
            <person name="La Ragione R."/>
            <person name="Hildebrand F."/>
            <person name="Pallen M.J."/>
        </authorList>
    </citation>
    <scope>NUCLEOTIDE SEQUENCE</scope>
    <source>
        <strain evidence="3">CHK178-757</strain>
    </source>
</reference>
<keyword evidence="3" id="KW-0238">DNA-binding</keyword>
<sequence>MKVWKRFGALALSAVMVMGMAACGSDSGTTTDTQAETSGAEAAGSEAADGESTAAESTGTTGGFALDGTWPEETVKIGFVAFDTTDEQYLACMDYFDYLSNYFNIEIMSSESLADAEGELNFISDCAAAGCKAIIGYYNEAKAESAKAAADLGMYYWGGFGGDEDAYNEVKDNEYYLGGYTLGDAEYNAGYSMAQALIEQGCEKIVLCSGGASMGVSMFVDRKAGFEAAVEEAQADGSSAEIVYEIEGWPGTDSFTADQTSVLDMDIDAIASTFGVEMWFQPLMNAGKTDSVKLAAIGVVNDTYYDFFNEGIVTCIVYDCEEVVFGNAIPMILNAVNGDIDAVRNEDGTAALFPVQRWTVTNIDDYNTIYDLHSNGEYVITGEDVANLIKAYNPETTAQDFFDFYGGFSVDSISE</sequence>
<protein>
    <submittedName>
        <fullName evidence="3">LacI family DNA-binding transcriptional regulator</fullName>
    </submittedName>
</protein>
<organism evidence="3 4">
    <name type="scientific">Candidatus Scybalocola faecigallinarum</name>
    <dbReference type="NCBI Taxonomy" id="2840941"/>
    <lineage>
        <taxon>Bacteria</taxon>
        <taxon>Bacillati</taxon>
        <taxon>Bacillota</taxon>
        <taxon>Clostridia</taxon>
        <taxon>Lachnospirales</taxon>
        <taxon>Lachnospiraceae</taxon>
        <taxon>Lachnospiraceae incertae sedis</taxon>
        <taxon>Candidatus Scybalocola (ex Gilroy et al. 2021)</taxon>
    </lineage>
</organism>
<gene>
    <name evidence="3" type="ORF">IAB46_14385</name>
</gene>
<feature type="compositionally biased region" description="Low complexity" evidence="1">
    <location>
        <begin position="35"/>
        <end position="59"/>
    </location>
</feature>
<feature type="region of interest" description="Disordered" evidence="1">
    <location>
        <begin position="27"/>
        <end position="67"/>
    </location>
</feature>
<dbReference type="AlphaFoldDB" id="A0A9D1F6S3"/>
<reference evidence="3" key="1">
    <citation type="submission" date="2020-10" db="EMBL/GenBank/DDBJ databases">
        <authorList>
            <person name="Gilroy R."/>
        </authorList>
    </citation>
    <scope>NUCLEOTIDE SEQUENCE</scope>
    <source>
        <strain evidence="3">CHK178-757</strain>
    </source>
</reference>
<evidence type="ECO:0000313" key="3">
    <source>
        <dbReference type="EMBL" id="HIS48708.1"/>
    </source>
</evidence>
<name>A0A9D1F6S3_9FIRM</name>
<keyword evidence="2" id="KW-0732">Signal</keyword>
<evidence type="ECO:0000256" key="1">
    <source>
        <dbReference type="SAM" id="MobiDB-lite"/>
    </source>
</evidence>
<dbReference type="GO" id="GO:0003677">
    <property type="term" value="F:DNA binding"/>
    <property type="evidence" value="ECO:0007669"/>
    <property type="project" value="UniProtKB-KW"/>
</dbReference>